<dbReference type="GO" id="GO:0032934">
    <property type="term" value="F:sterol binding"/>
    <property type="evidence" value="ECO:0007669"/>
    <property type="project" value="InterPro"/>
</dbReference>
<accession>A0A219T7T7</accession>
<evidence type="ECO:0000259" key="5">
    <source>
        <dbReference type="SMART" id="SM00737"/>
    </source>
</evidence>
<protein>
    <submittedName>
        <fullName evidence="6">Niemann-Pick type C2 protein b</fullName>
    </submittedName>
</protein>
<dbReference type="FunFam" id="2.60.40.770:FF:000001">
    <property type="entry name" value="NPC intracellular cholesterol transporter 2"/>
    <property type="match status" value="1"/>
</dbReference>
<dbReference type="AlphaFoldDB" id="A0A219T7T7"/>
<comment type="similarity">
    <text evidence="2">Belongs to the NPC2 family.</text>
</comment>
<dbReference type="InterPro" id="IPR003172">
    <property type="entry name" value="ML_dom"/>
</dbReference>
<dbReference type="PANTHER" id="PTHR11306">
    <property type="entry name" value="NIEMANN PICK TYPE C2 PROTEIN NPC2-RELATED"/>
    <property type="match status" value="1"/>
</dbReference>
<dbReference type="Pfam" id="PF02221">
    <property type="entry name" value="E1_DerP2_DerF2"/>
    <property type="match status" value="1"/>
</dbReference>
<feature type="signal peptide" evidence="4">
    <location>
        <begin position="1"/>
        <end position="21"/>
    </location>
</feature>
<dbReference type="SUPFAM" id="SSF81296">
    <property type="entry name" value="E set domains"/>
    <property type="match status" value="1"/>
</dbReference>
<dbReference type="GO" id="GO:0005576">
    <property type="term" value="C:extracellular region"/>
    <property type="evidence" value="ECO:0007669"/>
    <property type="project" value="UniProtKB-SubCell"/>
</dbReference>
<evidence type="ECO:0000256" key="4">
    <source>
        <dbReference type="SAM" id="SignalP"/>
    </source>
</evidence>
<evidence type="ECO:0000313" key="6">
    <source>
        <dbReference type="EMBL" id="ANT46053.1"/>
    </source>
</evidence>
<dbReference type="EMBL" id="KU342586">
    <property type="protein sequence ID" value="ANT46053.1"/>
    <property type="molecule type" value="mRNA"/>
</dbReference>
<dbReference type="GO" id="GO:0015918">
    <property type="term" value="P:sterol transport"/>
    <property type="evidence" value="ECO:0007669"/>
    <property type="project" value="InterPro"/>
</dbReference>
<evidence type="ECO:0000256" key="3">
    <source>
        <dbReference type="ARBA" id="ARBA00022525"/>
    </source>
</evidence>
<dbReference type="SMART" id="SM00737">
    <property type="entry name" value="ML"/>
    <property type="match status" value="1"/>
</dbReference>
<comment type="subcellular location">
    <subcellularLocation>
        <location evidence="1">Secreted</location>
    </subcellularLocation>
</comment>
<dbReference type="InterPro" id="IPR039670">
    <property type="entry name" value="NPC2-like"/>
</dbReference>
<dbReference type="Gene3D" id="2.60.40.770">
    <property type="match status" value="1"/>
</dbReference>
<dbReference type="InterPro" id="IPR014756">
    <property type="entry name" value="Ig_E-set"/>
</dbReference>
<gene>
    <name evidence="6" type="primary">NPC2b</name>
</gene>
<feature type="domain" description="MD-2-related lipid-recognition" evidence="5">
    <location>
        <begin position="24"/>
        <end position="154"/>
    </location>
</feature>
<reference evidence="6" key="1">
    <citation type="submission" date="2015-12" db="EMBL/GenBank/DDBJ databases">
        <title>Identification and expression profile analysis of antennal water-soluble protein genes in an olfactory system of Microplitis mediator.</title>
        <authorList>
            <person name="Peng Y."/>
        </authorList>
    </citation>
    <scope>NUCLEOTIDE SEQUENCE</scope>
</reference>
<feature type="chain" id="PRO_5012239713" evidence="4">
    <location>
        <begin position="22"/>
        <end position="158"/>
    </location>
</feature>
<name>A0A219T7T7_9HYME</name>
<proteinExistence type="evidence at transcript level"/>
<evidence type="ECO:0000256" key="2">
    <source>
        <dbReference type="ARBA" id="ARBA00006370"/>
    </source>
</evidence>
<sequence length="158" mass="17890">MLRNIFPVVLSLLCLTFLTEAVSYDQCKDAKDNHSIRLLTISNCESAPCPLKRQTSVMVEEIFVAKKNVKSLTTSVFAKVAAFWLPFVSVHNKNACDNIYNMDNSIAGCPLKAGTEYKYRNEFPILSIYPTLTLPVQWALKDKNEIITCFQVYVKITN</sequence>
<evidence type="ECO:0000256" key="1">
    <source>
        <dbReference type="ARBA" id="ARBA00004613"/>
    </source>
</evidence>
<organism evidence="6">
    <name type="scientific">Microplitis mediator</name>
    <dbReference type="NCBI Taxonomy" id="375433"/>
    <lineage>
        <taxon>Eukaryota</taxon>
        <taxon>Metazoa</taxon>
        <taxon>Ecdysozoa</taxon>
        <taxon>Arthropoda</taxon>
        <taxon>Hexapoda</taxon>
        <taxon>Insecta</taxon>
        <taxon>Pterygota</taxon>
        <taxon>Neoptera</taxon>
        <taxon>Endopterygota</taxon>
        <taxon>Hymenoptera</taxon>
        <taxon>Apocrita</taxon>
        <taxon>Ichneumonoidea</taxon>
        <taxon>Braconidae</taxon>
        <taxon>Microgastrinae</taxon>
        <taxon>Microplitis</taxon>
    </lineage>
</organism>
<keyword evidence="3" id="KW-0964">Secreted</keyword>
<dbReference type="PANTHER" id="PTHR11306:SF68">
    <property type="entry name" value="NPC INTRACELLULAR CHOLESTEROL TRANSPORTER 2"/>
    <property type="match status" value="1"/>
</dbReference>
<keyword evidence="4" id="KW-0732">Signal</keyword>